<dbReference type="AlphaFoldDB" id="G0JLQ6"/>
<evidence type="ECO:0000256" key="7">
    <source>
        <dbReference type="ARBA" id="ARBA00023173"/>
    </source>
</evidence>
<dbReference type="Proteomes" id="UP000009220">
    <property type="component" value="Chromosome"/>
</dbReference>
<dbReference type="Pfam" id="PF00654">
    <property type="entry name" value="Voltage_CLC"/>
    <property type="match status" value="1"/>
</dbReference>
<dbReference type="SUPFAM" id="SSF81340">
    <property type="entry name" value="Clc chloride channel"/>
    <property type="match status" value="1"/>
</dbReference>
<evidence type="ECO:0000256" key="4">
    <source>
        <dbReference type="ARBA" id="ARBA00022989"/>
    </source>
</evidence>
<dbReference type="PANTHER" id="PTHR43427:SF6">
    <property type="entry name" value="CHLORIDE CHANNEL PROTEIN CLC-E"/>
    <property type="match status" value="1"/>
</dbReference>
<evidence type="ECO:0000256" key="10">
    <source>
        <dbReference type="SAM" id="Phobius"/>
    </source>
</evidence>
<keyword evidence="9" id="KW-0407">Ion channel</keyword>
<feature type="transmembrane region" description="Helical" evidence="10">
    <location>
        <begin position="244"/>
        <end position="262"/>
    </location>
</feature>
<dbReference type="STRING" id="743299.Acife_3150"/>
<dbReference type="eggNOG" id="COG0038">
    <property type="taxonomic scope" value="Bacteria"/>
</dbReference>
<gene>
    <name evidence="11" type="ORF">Acife_3150</name>
</gene>
<dbReference type="EMBL" id="CP002985">
    <property type="protein sequence ID" value="AEM49218.1"/>
    <property type="molecule type" value="Genomic_DNA"/>
</dbReference>
<feature type="transmembrane region" description="Helical" evidence="10">
    <location>
        <begin position="165"/>
        <end position="190"/>
    </location>
</feature>
<keyword evidence="3 10" id="KW-0812">Transmembrane</keyword>
<comment type="subcellular location">
    <subcellularLocation>
        <location evidence="1">Membrane</location>
        <topology evidence="1">Multi-pass membrane protein</topology>
    </subcellularLocation>
</comment>
<keyword evidence="8" id="KW-0868">Chloride</keyword>
<dbReference type="InterPro" id="IPR001807">
    <property type="entry name" value="ClC"/>
</dbReference>
<evidence type="ECO:0000256" key="9">
    <source>
        <dbReference type="ARBA" id="ARBA00023303"/>
    </source>
</evidence>
<dbReference type="PRINTS" id="PR00762">
    <property type="entry name" value="CLCHANNEL"/>
</dbReference>
<evidence type="ECO:0000256" key="8">
    <source>
        <dbReference type="ARBA" id="ARBA00023214"/>
    </source>
</evidence>
<evidence type="ECO:0000256" key="1">
    <source>
        <dbReference type="ARBA" id="ARBA00004141"/>
    </source>
</evidence>
<sequence>MELSAWFHRSFEPHHEGPGLILLGAGVGLLTGLGAVLFHYLIAGIHNAAILGTFGIAQNAREHTPVSPWGAWIILVPVIGALLVTVLVRNFAPEAQGAGVSQILRAVHADRGHMRPVIAIIRPVATAITIGTGGSAGREGPAMQFGAAIGALVGHLFRVPDHRRIHLLGCGVGAGIAAVFNAPLGGWFLAMEVIVPDWRPWTVLSTLVATVSASWVTQEVFGSGHLLAHAYISHWNGSLMLPTLNYHVLLPAMVTALTAFAVRRVFLQDSIYTLPLHREGLPVPENHYIVEEKMDDK</sequence>
<protein>
    <submittedName>
        <fullName evidence="11">Cl-channel voltage-gated family protein</fullName>
    </submittedName>
</protein>
<keyword evidence="7" id="KW-0869">Chloride channel</keyword>
<evidence type="ECO:0000313" key="12">
    <source>
        <dbReference type="Proteomes" id="UP000009220"/>
    </source>
</evidence>
<feature type="transmembrane region" description="Helical" evidence="10">
    <location>
        <begin position="69"/>
        <end position="88"/>
    </location>
</feature>
<evidence type="ECO:0000313" key="11">
    <source>
        <dbReference type="EMBL" id="AEM49218.1"/>
    </source>
</evidence>
<keyword evidence="6 10" id="KW-0472">Membrane</keyword>
<dbReference type="PANTHER" id="PTHR43427">
    <property type="entry name" value="CHLORIDE CHANNEL PROTEIN CLC-E"/>
    <property type="match status" value="1"/>
</dbReference>
<evidence type="ECO:0000256" key="2">
    <source>
        <dbReference type="ARBA" id="ARBA00022448"/>
    </source>
</evidence>
<keyword evidence="5" id="KW-0406">Ion transport</keyword>
<dbReference type="RefSeq" id="WP_014030452.1">
    <property type="nucleotide sequence ID" value="NC_015942.1"/>
</dbReference>
<dbReference type="InterPro" id="IPR014743">
    <property type="entry name" value="Cl-channel_core"/>
</dbReference>
<reference evidence="11 12" key="1">
    <citation type="journal article" date="2011" name="J. Bacteriol.">
        <title>Draft genome of the psychrotolerant acidophile Acidithiobacillus ferrivorans SS3.</title>
        <authorList>
            <person name="Liljeqvist M."/>
            <person name="Valdes J."/>
            <person name="Holmes D.S."/>
            <person name="Dopson M."/>
        </authorList>
    </citation>
    <scope>NUCLEOTIDE SEQUENCE [LARGE SCALE GENOMIC DNA]</scope>
    <source>
        <strain evidence="11 12">SS3</strain>
    </source>
</reference>
<evidence type="ECO:0000256" key="6">
    <source>
        <dbReference type="ARBA" id="ARBA00023136"/>
    </source>
</evidence>
<dbReference type="GO" id="GO:0005254">
    <property type="term" value="F:chloride channel activity"/>
    <property type="evidence" value="ECO:0007669"/>
    <property type="project" value="UniProtKB-KW"/>
</dbReference>
<dbReference type="Gene3D" id="1.10.3080.10">
    <property type="entry name" value="Clc chloride channel"/>
    <property type="match status" value="1"/>
</dbReference>
<evidence type="ECO:0000256" key="5">
    <source>
        <dbReference type="ARBA" id="ARBA00023065"/>
    </source>
</evidence>
<proteinExistence type="predicted"/>
<dbReference type="InterPro" id="IPR050368">
    <property type="entry name" value="ClC-type_chloride_channel"/>
</dbReference>
<dbReference type="KEGG" id="afi:Acife_3150"/>
<feature type="transmembrane region" description="Helical" evidence="10">
    <location>
        <begin position="20"/>
        <end position="42"/>
    </location>
</feature>
<dbReference type="GO" id="GO:0034707">
    <property type="term" value="C:chloride channel complex"/>
    <property type="evidence" value="ECO:0007669"/>
    <property type="project" value="UniProtKB-KW"/>
</dbReference>
<name>G0JLQ6_9PROT</name>
<evidence type="ECO:0000256" key="3">
    <source>
        <dbReference type="ARBA" id="ARBA00022692"/>
    </source>
</evidence>
<accession>G0JLQ6</accession>
<organism evidence="11 12">
    <name type="scientific">Acidithiobacillus ferrivorans SS3</name>
    <dbReference type="NCBI Taxonomy" id="743299"/>
    <lineage>
        <taxon>Bacteria</taxon>
        <taxon>Pseudomonadati</taxon>
        <taxon>Pseudomonadota</taxon>
        <taxon>Acidithiobacillia</taxon>
        <taxon>Acidithiobacillales</taxon>
        <taxon>Acidithiobacillaceae</taxon>
        <taxon>Acidithiobacillus</taxon>
    </lineage>
</organism>
<keyword evidence="2" id="KW-0813">Transport</keyword>
<dbReference type="HOGENOM" id="CLU_935757_0_0_6"/>
<dbReference type="CDD" id="cd00400">
    <property type="entry name" value="Voltage_gated_ClC"/>
    <property type="match status" value="1"/>
</dbReference>
<keyword evidence="4 10" id="KW-1133">Transmembrane helix</keyword>